<proteinExistence type="predicted"/>
<protein>
    <submittedName>
        <fullName evidence="1">Uncharacterized protein</fullName>
    </submittedName>
</protein>
<dbReference type="EMBL" id="MF893340">
    <property type="protein sequence ID" value="ATN92807.1"/>
    <property type="molecule type" value="Genomic_DNA"/>
</dbReference>
<evidence type="ECO:0000313" key="2">
    <source>
        <dbReference type="Proteomes" id="UP000244827"/>
    </source>
</evidence>
<dbReference type="Proteomes" id="UP000244827">
    <property type="component" value="Segment"/>
</dbReference>
<organism evidence="1 2">
    <name type="scientific">Pseudomonas phage PPSC2</name>
    <dbReference type="NCBI Taxonomy" id="2041350"/>
    <lineage>
        <taxon>Viruses</taxon>
        <taxon>Duplodnaviria</taxon>
        <taxon>Heunggongvirae</taxon>
        <taxon>Uroviricota</taxon>
        <taxon>Caudoviricetes</taxon>
        <taxon>Vandenendeviridae</taxon>
        <taxon>Gorskivirinae</taxon>
        <taxon>Shenlongvirus</taxon>
        <taxon>Shenlongvirus PPSC2</taxon>
    </lineage>
</organism>
<keyword evidence="2" id="KW-1185">Reference proteome</keyword>
<evidence type="ECO:0000313" key="1">
    <source>
        <dbReference type="EMBL" id="ATN92807.1"/>
    </source>
</evidence>
<gene>
    <name evidence="1" type="ORF">PPSC2_44</name>
</gene>
<name>A0A2R2YAQ7_9CAUD</name>
<sequence length="71" mass="7982">MSKFKIGQRVVVARDESGGADTELLGETGVIDAIYEHGENYTSYSVKIDPEFELSHSYDGLHFEETELEKI</sequence>
<accession>A0A2R2YAQ7</accession>
<reference evidence="1 2" key="1">
    <citation type="journal article" date="2018" name="Arch. Virol.">
        <title>Genomic characterization and phylogenetic analysis of the novel Pseudomonas phage PPSC2.</title>
        <authorList>
            <person name="Wu X."/>
            <person name="Wu Y."/>
            <person name="Tang Y."/>
            <person name="Gan B."/>
        </authorList>
    </citation>
    <scope>NUCLEOTIDE SEQUENCE [LARGE SCALE GENOMIC DNA]</scope>
</reference>